<sequence length="108" mass="12779">MYVQHAHTSSEASIEDLMIQAREIMYDVIEMTEARRDWPLNATFDTCPHRHDCGHENRLVRAANNPDWMFATEKIWIKAGLTILRRLHSNIQLRQKQDQCPHRRLAEV</sequence>
<keyword evidence="2" id="KW-1185">Reference proteome</keyword>
<proteinExistence type="predicted"/>
<reference evidence="1 2" key="1">
    <citation type="submission" date="2013-12" db="EMBL/GenBank/DDBJ databases">
        <title>Draft genome of the parsitic nematode Ancylostoma duodenale.</title>
        <authorList>
            <person name="Mitreva M."/>
        </authorList>
    </citation>
    <scope>NUCLEOTIDE SEQUENCE [LARGE SCALE GENOMIC DNA]</scope>
    <source>
        <strain evidence="1 2">Zhejiang</strain>
    </source>
</reference>
<accession>A0A0C2CPM8</accession>
<protein>
    <submittedName>
        <fullName evidence="1">Uncharacterized protein</fullName>
    </submittedName>
</protein>
<organism evidence="1 2">
    <name type="scientific">Ancylostoma duodenale</name>
    <dbReference type="NCBI Taxonomy" id="51022"/>
    <lineage>
        <taxon>Eukaryota</taxon>
        <taxon>Metazoa</taxon>
        <taxon>Ecdysozoa</taxon>
        <taxon>Nematoda</taxon>
        <taxon>Chromadorea</taxon>
        <taxon>Rhabditida</taxon>
        <taxon>Rhabditina</taxon>
        <taxon>Rhabditomorpha</taxon>
        <taxon>Strongyloidea</taxon>
        <taxon>Ancylostomatidae</taxon>
        <taxon>Ancylostomatinae</taxon>
        <taxon>Ancylostoma</taxon>
    </lineage>
</organism>
<evidence type="ECO:0000313" key="1">
    <source>
        <dbReference type="EMBL" id="KIH58708.1"/>
    </source>
</evidence>
<dbReference type="AlphaFoldDB" id="A0A0C2CPM8"/>
<evidence type="ECO:0000313" key="2">
    <source>
        <dbReference type="Proteomes" id="UP000054047"/>
    </source>
</evidence>
<name>A0A0C2CPM8_9BILA</name>
<gene>
    <name evidence="1" type="ORF">ANCDUO_11082</name>
</gene>
<dbReference type="Proteomes" id="UP000054047">
    <property type="component" value="Unassembled WGS sequence"/>
</dbReference>
<dbReference type="EMBL" id="KN732800">
    <property type="protein sequence ID" value="KIH58708.1"/>
    <property type="molecule type" value="Genomic_DNA"/>
</dbReference>